<evidence type="ECO:0000313" key="4">
    <source>
        <dbReference type="Proteomes" id="UP000196536"/>
    </source>
</evidence>
<reference evidence="3 4" key="1">
    <citation type="submission" date="2017-05" db="EMBL/GenBank/DDBJ databases">
        <title>Acinetobacter populi ANC 5415 (= PBJ7), whole genome shotgun sequencing project.</title>
        <authorList>
            <person name="Nemec A."/>
            <person name="Radolfova-Krizova L."/>
        </authorList>
    </citation>
    <scope>NUCLEOTIDE SEQUENCE [LARGE SCALE GENOMIC DNA]</scope>
    <source>
        <strain evidence="3 4">PBJ7</strain>
    </source>
</reference>
<organism evidence="3 4">
    <name type="scientific">Acinetobacter populi</name>
    <dbReference type="NCBI Taxonomy" id="1582270"/>
    <lineage>
        <taxon>Bacteria</taxon>
        <taxon>Pseudomonadati</taxon>
        <taxon>Pseudomonadota</taxon>
        <taxon>Gammaproteobacteria</taxon>
        <taxon>Moraxellales</taxon>
        <taxon>Moraxellaceae</taxon>
        <taxon>Acinetobacter</taxon>
    </lineage>
</organism>
<evidence type="ECO:0000259" key="1">
    <source>
        <dbReference type="Pfam" id="PF12571"/>
    </source>
</evidence>
<accession>A0A1Z9Z2M0</accession>
<dbReference type="InterPro" id="IPR051934">
    <property type="entry name" value="Phage_Tail_Fiber_Structural"/>
</dbReference>
<dbReference type="AlphaFoldDB" id="A0A1Z9Z2M0"/>
<sequence>MATYKGILTNNGKALIANATVNNKINYPHIAIGDGNGSVPAPSETRPNLVNEKARIALNVVEINPNNTNQIVCEAIIPSTVGGFFIRELGLYAGSTMVVNASYPPTYKPLEDEGGAREIDIKLIINIQNADVIALYLNDSLIYATRDWVNNNYIRRNEIIDNLTTEDSTKPISAKQGKLLNDLKFNKVGGEISGSVSQISDNSHFTFGNDGDLGFVKKYNDKAKIAVGSATKFEIVKSDKTKISYSDVFTKILSLDGSGSLWTLGGFSGNAASATKLATSRKINNVAFDGTADITVYDNTKLELSANPAKQGAYASWNKQSGQGRTDFINHRGGGAGGFDFWNGTPDNYNVIASIYHDGTFSGNAASATKLQTARTIGGVSFDGTANINLPGVNSAGNQNTSGNAESATKLQNIKNINGVGFDGSKDITIYMIPNVGRYTAPENGSLLHQSGLSLGEIYLNGYPFSYGNVLNIGGSGWSQIALGWGENNIAYRSARDVAKQWSEWKFIAFTDSNVASATKLATSRKINNVAFDGTADITVYDTTKLPLSANPTTQGSYASWNKQSGQGRTDFINHRGLGPGGFDFWSGATDNYNVIASIYADGTFSGNAASATKLKTARTICGFSFDGTSDINIFPNGHLLPIGDDIFMGDGNVSGCLVIRSSSVTPPGIVLRNSDGTESGRLQAGNISGNAASATKLQTARNIAITGAVTGSASFDGTGNIQINTALNNFSNNKNSNGYTYLGNGLILQWGTFDVAYVPGEDDISFNFNLTFPNACLNMTCTRKKASGNSQNGDGGVLIVDTTAANFTASLQTFNTSNNLVRGFTWFAVGY</sequence>
<dbReference type="Pfam" id="PF12571">
    <property type="entry name" value="Phage_tail_fib"/>
    <property type="match status" value="1"/>
</dbReference>
<dbReference type="RefSeq" id="WP_140404398.1">
    <property type="nucleotide sequence ID" value="NZ_NEXX01000001.1"/>
</dbReference>
<dbReference type="OrthoDB" id="9810174at2"/>
<dbReference type="InterPro" id="IPR022225">
    <property type="entry name" value="Phage_tail_fibre_N"/>
</dbReference>
<dbReference type="InterPro" id="IPR054500">
    <property type="entry name" value="Phage_fiber_rpt"/>
</dbReference>
<keyword evidence="4" id="KW-1185">Reference proteome</keyword>
<protein>
    <recommendedName>
        <fullName evidence="5">Phage tail protein</fullName>
    </recommendedName>
</protein>
<proteinExistence type="predicted"/>
<feature type="domain" description="Phage tail fibre protein N-terminal" evidence="1">
    <location>
        <begin position="1"/>
        <end position="147"/>
    </location>
</feature>
<dbReference type="Pfam" id="PF21882">
    <property type="entry name" value="Gp53-like_C"/>
    <property type="match status" value="1"/>
</dbReference>
<dbReference type="InterPro" id="IPR054075">
    <property type="entry name" value="Gp53-like_C"/>
</dbReference>
<gene>
    <name evidence="3" type="ORF">CAP51_03605</name>
</gene>
<dbReference type="Proteomes" id="UP000196536">
    <property type="component" value="Unassembled WGS sequence"/>
</dbReference>
<dbReference type="PANTHER" id="PTHR35191:SF1">
    <property type="entry name" value="PROPHAGE SIDE TAIL FIBER PROTEIN HOMOLOG STFQ-RELATED"/>
    <property type="match status" value="1"/>
</dbReference>
<evidence type="ECO:0000259" key="2">
    <source>
        <dbReference type="Pfam" id="PF21882"/>
    </source>
</evidence>
<dbReference type="PANTHER" id="PTHR35191">
    <property type="entry name" value="PROPHAGE SIDE TAIL FIBER PROTEIN HOMOLOG STFQ-RELATED"/>
    <property type="match status" value="1"/>
</dbReference>
<dbReference type="Pfam" id="PF22337">
    <property type="entry name" value="Phage_fiber_rpt"/>
    <property type="match status" value="1"/>
</dbReference>
<evidence type="ECO:0008006" key="5">
    <source>
        <dbReference type="Google" id="ProtNLM"/>
    </source>
</evidence>
<comment type="caution">
    <text evidence="3">The sequence shown here is derived from an EMBL/GenBank/DDBJ whole genome shotgun (WGS) entry which is preliminary data.</text>
</comment>
<name>A0A1Z9Z2M0_9GAMM</name>
<dbReference type="Gene3D" id="2.60.40.3940">
    <property type="match status" value="1"/>
</dbReference>
<dbReference type="EMBL" id="NEXX01000001">
    <property type="protein sequence ID" value="OUY08710.1"/>
    <property type="molecule type" value="Genomic_DNA"/>
</dbReference>
<feature type="domain" description="Putative tail fiber protein gp53-like C-terminal" evidence="2">
    <location>
        <begin position="743"/>
        <end position="832"/>
    </location>
</feature>
<evidence type="ECO:0000313" key="3">
    <source>
        <dbReference type="EMBL" id="OUY08710.1"/>
    </source>
</evidence>